<comment type="caution">
    <text evidence="8">The sequence shown here is derived from an EMBL/GenBank/DDBJ whole genome shotgun (WGS) entry which is preliminary data.</text>
</comment>
<dbReference type="PANTHER" id="PTHR12638:SF0">
    <property type="entry name" value="MAGO HOMOLOG, EXON JUNCTION COMPLEX SUBUNIT-RELATED"/>
    <property type="match status" value="1"/>
</dbReference>
<reference evidence="8" key="1">
    <citation type="submission" date="2020-06" db="EMBL/GenBank/DDBJ databases">
        <authorList>
            <person name="Li T."/>
            <person name="Hu X."/>
            <person name="Zhang T."/>
            <person name="Song X."/>
            <person name="Zhang H."/>
            <person name="Dai N."/>
            <person name="Sheng W."/>
            <person name="Hou X."/>
            <person name="Wei L."/>
        </authorList>
    </citation>
    <scope>NUCLEOTIDE SEQUENCE</scope>
    <source>
        <strain evidence="8">K16</strain>
        <tissue evidence="8">Leaf</tissue>
    </source>
</reference>
<evidence type="ECO:0000256" key="4">
    <source>
        <dbReference type="ARBA" id="ARBA00023180"/>
    </source>
</evidence>
<dbReference type="GO" id="GO:0035145">
    <property type="term" value="C:exon-exon junction complex"/>
    <property type="evidence" value="ECO:0007669"/>
    <property type="project" value="InterPro"/>
</dbReference>
<feature type="domain" description="Phytocyanin" evidence="7">
    <location>
        <begin position="124"/>
        <end position="222"/>
    </location>
</feature>
<dbReference type="InterPro" id="IPR004023">
    <property type="entry name" value="Mago_nashi"/>
</dbReference>
<keyword evidence="3" id="KW-0479">Metal-binding</keyword>
<dbReference type="PROSITE" id="PS51485">
    <property type="entry name" value="PHYTOCYANIN"/>
    <property type="match status" value="1"/>
</dbReference>
<organism evidence="8 9">
    <name type="scientific">Sesamum angolense</name>
    <dbReference type="NCBI Taxonomy" id="2727404"/>
    <lineage>
        <taxon>Eukaryota</taxon>
        <taxon>Viridiplantae</taxon>
        <taxon>Streptophyta</taxon>
        <taxon>Embryophyta</taxon>
        <taxon>Tracheophyta</taxon>
        <taxon>Spermatophyta</taxon>
        <taxon>Magnoliopsida</taxon>
        <taxon>eudicotyledons</taxon>
        <taxon>Gunneridae</taxon>
        <taxon>Pentapetalae</taxon>
        <taxon>asterids</taxon>
        <taxon>lamiids</taxon>
        <taxon>Lamiales</taxon>
        <taxon>Pedaliaceae</taxon>
        <taxon>Sesamum</taxon>
    </lineage>
</organism>
<evidence type="ECO:0000256" key="6">
    <source>
        <dbReference type="SAM" id="MobiDB-lite"/>
    </source>
</evidence>
<sequence length="280" mass="30915">MAEGEDNVEFYLRYYVGHKGKFGHEFLEFEFRPDGKLRYANNSNYKNDTMIRKEIMKEDDNNWPEPDRVGRQELEIVMGNEHISFTTSKIGSLMDVQTSKDPEGLRIFYYLVQLLPSGPIVKATVYTVGDNAGWDISTDLDSWAKGKTFAIGDTLLFQYSQYHSVSEVTKENFEGCNTTNVLQSSSNGNTSFVLTSPGDRYFVCGNRLHCFGGMKLHVSVLGNQAMSPAGAPQAQPGGALPPGSSKSNSPSSSSSILHRVRIDSLILAFLGSLVVLVGLM</sequence>
<dbReference type="Gene3D" id="3.30.1560.10">
    <property type="entry name" value="Mago nashi"/>
    <property type="match status" value="2"/>
</dbReference>
<gene>
    <name evidence="8" type="ORF">Sango_2643200</name>
</gene>
<dbReference type="Pfam" id="PF02792">
    <property type="entry name" value="Mago_nashi"/>
    <property type="match status" value="1"/>
</dbReference>
<dbReference type="InterPro" id="IPR003245">
    <property type="entry name" value="Phytocyanin_dom"/>
</dbReference>
<accession>A0AAE1W1W7</accession>
<dbReference type="Proteomes" id="UP001289374">
    <property type="component" value="Unassembled WGS sequence"/>
</dbReference>
<reference evidence="8" key="2">
    <citation type="journal article" date="2024" name="Plant">
        <title>Genomic evolution and insights into agronomic trait innovations of Sesamum species.</title>
        <authorList>
            <person name="Miao H."/>
            <person name="Wang L."/>
            <person name="Qu L."/>
            <person name="Liu H."/>
            <person name="Sun Y."/>
            <person name="Le M."/>
            <person name="Wang Q."/>
            <person name="Wei S."/>
            <person name="Zheng Y."/>
            <person name="Lin W."/>
            <person name="Duan Y."/>
            <person name="Cao H."/>
            <person name="Xiong S."/>
            <person name="Wang X."/>
            <person name="Wei L."/>
            <person name="Li C."/>
            <person name="Ma Q."/>
            <person name="Ju M."/>
            <person name="Zhao R."/>
            <person name="Li G."/>
            <person name="Mu C."/>
            <person name="Tian Q."/>
            <person name="Mei H."/>
            <person name="Zhang T."/>
            <person name="Gao T."/>
            <person name="Zhang H."/>
        </authorList>
    </citation>
    <scope>NUCLEOTIDE SEQUENCE</scope>
    <source>
        <strain evidence="8">K16</strain>
    </source>
</reference>
<comment type="subcellular location">
    <subcellularLocation>
        <location evidence="1">Nucleus</location>
    </subcellularLocation>
</comment>
<evidence type="ECO:0000313" key="9">
    <source>
        <dbReference type="Proteomes" id="UP001289374"/>
    </source>
</evidence>
<evidence type="ECO:0000313" key="8">
    <source>
        <dbReference type="EMBL" id="KAK4385192.1"/>
    </source>
</evidence>
<dbReference type="EMBL" id="JACGWL010000016">
    <property type="protein sequence ID" value="KAK4385192.1"/>
    <property type="molecule type" value="Genomic_DNA"/>
</dbReference>
<keyword evidence="9" id="KW-1185">Reference proteome</keyword>
<dbReference type="InterPro" id="IPR036605">
    <property type="entry name" value="Mago_nashi_sf"/>
</dbReference>
<dbReference type="CDD" id="cd11295">
    <property type="entry name" value="Mago_nashi"/>
    <property type="match status" value="1"/>
</dbReference>
<dbReference type="PANTHER" id="PTHR12638">
    <property type="entry name" value="PROTEIN MAGO NASHI HOMOLOG"/>
    <property type="match status" value="1"/>
</dbReference>
<evidence type="ECO:0000256" key="2">
    <source>
        <dbReference type="ARBA" id="ARBA00009270"/>
    </source>
</evidence>
<keyword evidence="4" id="KW-0325">Glycoprotein</keyword>
<dbReference type="InterPro" id="IPR008972">
    <property type="entry name" value="Cupredoxin"/>
</dbReference>
<proteinExistence type="inferred from homology"/>
<evidence type="ECO:0000256" key="3">
    <source>
        <dbReference type="ARBA" id="ARBA00022723"/>
    </source>
</evidence>
<dbReference type="GO" id="GO:0008380">
    <property type="term" value="P:RNA splicing"/>
    <property type="evidence" value="ECO:0007669"/>
    <property type="project" value="InterPro"/>
</dbReference>
<name>A0AAE1W1W7_9LAMI</name>
<dbReference type="SUPFAM" id="SSF49503">
    <property type="entry name" value="Cupredoxins"/>
    <property type="match status" value="1"/>
</dbReference>
<dbReference type="SUPFAM" id="SSF89817">
    <property type="entry name" value="Mago nashi protein"/>
    <property type="match status" value="1"/>
</dbReference>
<evidence type="ECO:0000259" key="7">
    <source>
        <dbReference type="PROSITE" id="PS51485"/>
    </source>
</evidence>
<keyword evidence="5" id="KW-0539">Nucleus</keyword>
<evidence type="ECO:0000256" key="1">
    <source>
        <dbReference type="ARBA" id="ARBA00004123"/>
    </source>
</evidence>
<comment type="similarity">
    <text evidence="2">Belongs to the mago nashi family.</text>
</comment>
<dbReference type="CDD" id="cd04216">
    <property type="entry name" value="Phytocyanin"/>
    <property type="match status" value="1"/>
</dbReference>
<dbReference type="Pfam" id="PF02298">
    <property type="entry name" value="Cu_bind_like"/>
    <property type="match status" value="1"/>
</dbReference>
<dbReference type="FunFam" id="2.60.40.420:FF:000003">
    <property type="entry name" value="Blue copper"/>
    <property type="match status" value="1"/>
</dbReference>
<dbReference type="Gene3D" id="2.60.40.420">
    <property type="entry name" value="Cupredoxins - blue copper proteins"/>
    <property type="match status" value="1"/>
</dbReference>
<evidence type="ECO:0000256" key="5">
    <source>
        <dbReference type="ARBA" id="ARBA00023242"/>
    </source>
</evidence>
<feature type="region of interest" description="Disordered" evidence="6">
    <location>
        <begin position="227"/>
        <end position="253"/>
    </location>
</feature>
<dbReference type="AlphaFoldDB" id="A0AAE1W1W7"/>
<protein>
    <submittedName>
        <fullName evidence="8">Protein mago nashi2</fullName>
    </submittedName>
</protein>
<dbReference type="GO" id="GO:0046872">
    <property type="term" value="F:metal ion binding"/>
    <property type="evidence" value="ECO:0007669"/>
    <property type="project" value="UniProtKB-KW"/>
</dbReference>
<dbReference type="GO" id="GO:0009055">
    <property type="term" value="F:electron transfer activity"/>
    <property type="evidence" value="ECO:0007669"/>
    <property type="project" value="InterPro"/>
</dbReference>